<evidence type="ECO:0000256" key="1">
    <source>
        <dbReference type="SAM" id="MobiDB-lite"/>
    </source>
</evidence>
<organism evidence="2 3">
    <name type="scientific">Kipferlia bialata</name>
    <dbReference type="NCBI Taxonomy" id="797122"/>
    <lineage>
        <taxon>Eukaryota</taxon>
        <taxon>Metamonada</taxon>
        <taxon>Carpediemonas-like organisms</taxon>
        <taxon>Kipferlia</taxon>
    </lineage>
</organism>
<accession>A0A391NVG6</accession>
<name>A0A391NVG6_9EUKA</name>
<protein>
    <submittedName>
        <fullName evidence="2">Uncharacterized protein</fullName>
    </submittedName>
</protein>
<gene>
    <name evidence="2" type="ORF">KIPB_016334</name>
</gene>
<sequence>VLQSVSGQEGVSASMSEQQRNIEQTSRLARATAQDMQDAFQRLGDITANLVRCVPTNTRCY</sequence>
<feature type="region of interest" description="Disordered" evidence="1">
    <location>
        <begin position="1"/>
        <end position="29"/>
    </location>
</feature>
<keyword evidence="3" id="KW-1185">Reference proteome</keyword>
<dbReference type="EMBL" id="BDIP01009892">
    <property type="protein sequence ID" value="GCA65134.1"/>
    <property type="molecule type" value="Genomic_DNA"/>
</dbReference>
<dbReference type="Proteomes" id="UP000265618">
    <property type="component" value="Unassembled WGS sequence"/>
</dbReference>
<feature type="non-terminal residue" evidence="2">
    <location>
        <position position="1"/>
    </location>
</feature>
<feature type="compositionally biased region" description="Polar residues" evidence="1">
    <location>
        <begin position="1"/>
        <end position="27"/>
    </location>
</feature>
<comment type="caution">
    <text evidence="2">The sequence shown here is derived from an EMBL/GenBank/DDBJ whole genome shotgun (WGS) entry which is preliminary data.</text>
</comment>
<reference evidence="2 3" key="1">
    <citation type="journal article" date="2018" name="PLoS ONE">
        <title>The draft genome of Kipferlia bialata reveals reductive genome evolution in fornicate parasites.</title>
        <authorList>
            <person name="Tanifuji G."/>
            <person name="Takabayashi S."/>
            <person name="Kume K."/>
            <person name="Takagi M."/>
            <person name="Nakayama T."/>
            <person name="Kamikawa R."/>
            <person name="Inagaki Y."/>
            <person name="Hashimoto T."/>
        </authorList>
    </citation>
    <scope>NUCLEOTIDE SEQUENCE [LARGE SCALE GENOMIC DNA]</scope>
    <source>
        <strain evidence="2">NY0173</strain>
    </source>
</reference>
<evidence type="ECO:0000313" key="3">
    <source>
        <dbReference type="Proteomes" id="UP000265618"/>
    </source>
</evidence>
<proteinExistence type="predicted"/>
<dbReference type="AlphaFoldDB" id="A0A391NVG6"/>
<evidence type="ECO:0000313" key="2">
    <source>
        <dbReference type="EMBL" id="GCA65134.1"/>
    </source>
</evidence>